<sequence>MKAVVTTAQGAKPEVAEVPTPQPAAGEVLVKVQASSINGFDLSVANGYVVGMMEHRFPVVLGKDFAGTVEALGEGVTRFAVGDKVFGVVTKAYLGDGGFGEYVTVPEAVGIAKLPEGVDVTAAGAVGLAGTAAVDALDAAGPQAGETVLISGATGGVGAIAIQYAAAAGAKVIATAKPGEEADFVRGLGAHEVVDHTGDLPAQVHAAAPEGVDVIVHLAGDGSVLAELLTEKGRIASTVGYGADQHPAATFIMANPTPATLERLAADLAAGRLSVPVERTFTLTEVPAAFGEFAGGTRGKIAITVA</sequence>
<dbReference type="PANTHER" id="PTHR44013">
    <property type="entry name" value="ZINC-TYPE ALCOHOL DEHYDROGENASE-LIKE PROTEIN C16A3.02C"/>
    <property type="match status" value="1"/>
</dbReference>
<dbReference type="SMART" id="SM00829">
    <property type="entry name" value="PKS_ER"/>
    <property type="match status" value="1"/>
</dbReference>
<dbReference type="Gene3D" id="3.40.50.720">
    <property type="entry name" value="NAD(P)-binding Rossmann-like Domain"/>
    <property type="match status" value="1"/>
</dbReference>
<dbReference type="GO" id="GO:0016491">
    <property type="term" value="F:oxidoreductase activity"/>
    <property type="evidence" value="ECO:0007669"/>
    <property type="project" value="InterPro"/>
</dbReference>
<evidence type="ECO:0000259" key="1">
    <source>
        <dbReference type="SMART" id="SM00829"/>
    </source>
</evidence>
<dbReference type="InterPro" id="IPR013154">
    <property type="entry name" value="ADH-like_N"/>
</dbReference>
<proteinExistence type="predicted"/>
<dbReference type="InterPro" id="IPR020843">
    <property type="entry name" value="ER"/>
</dbReference>
<organism evidence="2 3">
    <name type="scientific">Micromonospora purpureochromogenes</name>
    <dbReference type="NCBI Taxonomy" id="47872"/>
    <lineage>
        <taxon>Bacteria</taxon>
        <taxon>Bacillati</taxon>
        <taxon>Actinomycetota</taxon>
        <taxon>Actinomycetes</taxon>
        <taxon>Micromonosporales</taxon>
        <taxon>Micromonosporaceae</taxon>
        <taxon>Micromonospora</taxon>
    </lineage>
</organism>
<dbReference type="PANTHER" id="PTHR44013:SF1">
    <property type="entry name" value="ZINC-TYPE ALCOHOL DEHYDROGENASE-LIKE PROTEIN C16A3.02C"/>
    <property type="match status" value="1"/>
</dbReference>
<dbReference type="Pfam" id="PF08240">
    <property type="entry name" value="ADH_N"/>
    <property type="match status" value="1"/>
</dbReference>
<evidence type="ECO:0000313" key="3">
    <source>
        <dbReference type="Proteomes" id="UP000198228"/>
    </source>
</evidence>
<dbReference type="Gene3D" id="3.90.180.10">
    <property type="entry name" value="Medium-chain alcohol dehydrogenases, catalytic domain"/>
    <property type="match status" value="1"/>
</dbReference>
<accession>A0A1C4ZKR1</accession>
<dbReference type="InterPro" id="IPR013149">
    <property type="entry name" value="ADH-like_C"/>
</dbReference>
<dbReference type="RefSeq" id="WP_172894392.1">
    <property type="nucleotide sequence ID" value="NZ_LT607410.1"/>
</dbReference>
<dbReference type="InterPro" id="IPR011032">
    <property type="entry name" value="GroES-like_sf"/>
</dbReference>
<protein>
    <submittedName>
        <fullName evidence="2">NADPH:quinone reductase</fullName>
    </submittedName>
</protein>
<dbReference type="InterPro" id="IPR052733">
    <property type="entry name" value="Chloroplast_QOR"/>
</dbReference>
<dbReference type="Pfam" id="PF00107">
    <property type="entry name" value="ADH_zinc_N"/>
    <property type="match status" value="1"/>
</dbReference>
<feature type="domain" description="Enoyl reductase (ER)" evidence="1">
    <location>
        <begin position="10"/>
        <end position="303"/>
    </location>
</feature>
<dbReference type="EMBL" id="LT607410">
    <property type="protein sequence ID" value="SCF33593.1"/>
    <property type="molecule type" value="Genomic_DNA"/>
</dbReference>
<dbReference type="CDD" id="cd05289">
    <property type="entry name" value="MDR_like_2"/>
    <property type="match status" value="1"/>
</dbReference>
<dbReference type="SUPFAM" id="SSF51735">
    <property type="entry name" value="NAD(P)-binding Rossmann-fold domains"/>
    <property type="match status" value="1"/>
</dbReference>
<dbReference type="SUPFAM" id="SSF50129">
    <property type="entry name" value="GroES-like"/>
    <property type="match status" value="1"/>
</dbReference>
<dbReference type="Proteomes" id="UP000198228">
    <property type="component" value="Chromosome I"/>
</dbReference>
<dbReference type="AlphaFoldDB" id="A0A1C4ZKR1"/>
<name>A0A1C4ZKR1_9ACTN</name>
<dbReference type="InterPro" id="IPR036291">
    <property type="entry name" value="NAD(P)-bd_dom_sf"/>
</dbReference>
<gene>
    <name evidence="2" type="ORF">GA0074696_4561</name>
</gene>
<evidence type="ECO:0000313" key="2">
    <source>
        <dbReference type="EMBL" id="SCF33593.1"/>
    </source>
</evidence>
<reference evidence="2 3" key="1">
    <citation type="submission" date="2016-06" db="EMBL/GenBank/DDBJ databases">
        <authorList>
            <person name="Kjaerup R.B."/>
            <person name="Dalgaard T.S."/>
            <person name="Juul-Madsen H.R."/>
        </authorList>
    </citation>
    <scope>NUCLEOTIDE SEQUENCE [LARGE SCALE GENOMIC DNA]</scope>
    <source>
        <strain evidence="2 3">DSM 43821</strain>
    </source>
</reference>